<evidence type="ECO:0000259" key="11">
    <source>
        <dbReference type="PROSITE" id="PS50259"/>
    </source>
</evidence>
<dbReference type="PANTHER" id="PTHR10519:SF20">
    <property type="entry name" value="G-PROTEIN COUPLED RECEPTOR 156-RELATED"/>
    <property type="match status" value="1"/>
</dbReference>
<feature type="domain" description="G-protein coupled receptors family 3 profile" evidence="11">
    <location>
        <begin position="150"/>
        <end position="401"/>
    </location>
</feature>
<keyword evidence="3 10" id="KW-1133">Transmembrane helix</keyword>
<reference evidence="12" key="1">
    <citation type="submission" date="2020-05" db="EMBL/GenBank/DDBJ databases">
        <title>Phylogenomic resolution of chytrid fungi.</title>
        <authorList>
            <person name="Stajich J.E."/>
            <person name="Amses K."/>
            <person name="Simmons R."/>
            <person name="Seto K."/>
            <person name="Myers J."/>
            <person name="Bonds A."/>
            <person name="Quandt C.A."/>
            <person name="Barry K."/>
            <person name="Liu P."/>
            <person name="Grigoriev I."/>
            <person name="Longcore J.E."/>
            <person name="James T.Y."/>
        </authorList>
    </citation>
    <scope>NUCLEOTIDE SEQUENCE</scope>
    <source>
        <strain evidence="12">JEL0318</strain>
    </source>
</reference>
<evidence type="ECO:0000256" key="5">
    <source>
        <dbReference type="ARBA" id="ARBA00023136"/>
    </source>
</evidence>
<dbReference type="PROSITE" id="PS50259">
    <property type="entry name" value="G_PROTEIN_RECEP_F3_4"/>
    <property type="match status" value="1"/>
</dbReference>
<dbReference type="Proteomes" id="UP001212841">
    <property type="component" value="Unassembled WGS sequence"/>
</dbReference>
<dbReference type="AlphaFoldDB" id="A0AAD5X3T5"/>
<keyword evidence="13" id="KW-1185">Reference proteome</keyword>
<feature type="transmembrane region" description="Helical" evidence="10">
    <location>
        <begin position="219"/>
        <end position="238"/>
    </location>
</feature>
<evidence type="ECO:0000256" key="9">
    <source>
        <dbReference type="SAM" id="MobiDB-lite"/>
    </source>
</evidence>
<dbReference type="GO" id="GO:0038039">
    <property type="term" value="C:G protein-coupled receptor heterodimeric complex"/>
    <property type="evidence" value="ECO:0007669"/>
    <property type="project" value="TreeGrafter"/>
</dbReference>
<feature type="transmembrane region" description="Helical" evidence="10">
    <location>
        <begin position="345"/>
        <end position="369"/>
    </location>
</feature>
<dbReference type="EMBL" id="JADGJD010000520">
    <property type="protein sequence ID" value="KAJ3050383.1"/>
    <property type="molecule type" value="Genomic_DNA"/>
</dbReference>
<keyword evidence="5 10" id="KW-0472">Membrane</keyword>
<organism evidence="12 13">
    <name type="scientific">Rhizophlyctis rosea</name>
    <dbReference type="NCBI Taxonomy" id="64517"/>
    <lineage>
        <taxon>Eukaryota</taxon>
        <taxon>Fungi</taxon>
        <taxon>Fungi incertae sedis</taxon>
        <taxon>Chytridiomycota</taxon>
        <taxon>Chytridiomycota incertae sedis</taxon>
        <taxon>Chytridiomycetes</taxon>
        <taxon>Rhizophlyctidales</taxon>
        <taxon>Rhizophlyctidaceae</taxon>
        <taxon>Rhizophlyctis</taxon>
    </lineage>
</organism>
<evidence type="ECO:0000256" key="8">
    <source>
        <dbReference type="ARBA" id="ARBA00023224"/>
    </source>
</evidence>
<keyword evidence="8" id="KW-0807">Transducer</keyword>
<evidence type="ECO:0000256" key="2">
    <source>
        <dbReference type="ARBA" id="ARBA00022692"/>
    </source>
</evidence>
<feature type="transmembrane region" description="Helical" evidence="10">
    <location>
        <begin position="259"/>
        <end position="284"/>
    </location>
</feature>
<evidence type="ECO:0000256" key="6">
    <source>
        <dbReference type="ARBA" id="ARBA00023170"/>
    </source>
</evidence>
<dbReference type="InterPro" id="IPR017978">
    <property type="entry name" value="GPCR_3_C"/>
</dbReference>
<dbReference type="Pfam" id="PF00003">
    <property type="entry name" value="7tm_3"/>
    <property type="match status" value="1"/>
</dbReference>
<keyword evidence="4" id="KW-0297">G-protein coupled receptor</keyword>
<feature type="region of interest" description="Disordered" evidence="9">
    <location>
        <begin position="427"/>
        <end position="447"/>
    </location>
</feature>
<evidence type="ECO:0000256" key="3">
    <source>
        <dbReference type="ARBA" id="ARBA00022989"/>
    </source>
</evidence>
<keyword evidence="2 10" id="KW-0812">Transmembrane</keyword>
<feature type="transmembrane region" description="Helical" evidence="10">
    <location>
        <begin position="151"/>
        <end position="174"/>
    </location>
</feature>
<accession>A0AAD5X3T5</accession>
<evidence type="ECO:0000256" key="1">
    <source>
        <dbReference type="ARBA" id="ARBA00004141"/>
    </source>
</evidence>
<evidence type="ECO:0000313" key="12">
    <source>
        <dbReference type="EMBL" id="KAJ3050383.1"/>
    </source>
</evidence>
<name>A0AAD5X3T5_9FUNG</name>
<dbReference type="GO" id="GO:0004965">
    <property type="term" value="F:G protein-coupled GABA receptor activity"/>
    <property type="evidence" value="ECO:0007669"/>
    <property type="project" value="InterPro"/>
</dbReference>
<evidence type="ECO:0000313" key="13">
    <source>
        <dbReference type="Proteomes" id="UP001212841"/>
    </source>
</evidence>
<gene>
    <name evidence="12" type="ORF">HK097_008664</name>
</gene>
<evidence type="ECO:0000256" key="10">
    <source>
        <dbReference type="SAM" id="Phobius"/>
    </source>
</evidence>
<proteinExistence type="predicted"/>
<comment type="subcellular location">
    <subcellularLocation>
        <location evidence="1">Membrane</location>
        <topology evidence="1">Multi-pass membrane protein</topology>
    </subcellularLocation>
</comment>
<keyword evidence="6" id="KW-0675">Receptor</keyword>
<feature type="transmembrane region" description="Helical" evidence="10">
    <location>
        <begin position="315"/>
        <end position="333"/>
    </location>
</feature>
<sequence length="447" mass="48967">MEEGGISAWISSGYAKELQNDAEYKFYKGLIAHGVFPGYPNPQSASHYETSQRDPIRAIMNEILFKNVTVADALKRACDIINYATRPPCGEKEWKVETIDDSKNNKATVKFSWKDGIDESCRTDLVIAQQPAPAITNYLPSSSIGGTSSTGLAITILCTFGILIECVLILLITWKRKVQVIRAASFIPSLMIMFGAILTLLSVIVRVGRPGQLGWLQCYGTYWFFALGFSTLLGSLAMKSYRIHTIFSTKGQVIKFSDFKLIGLILLLSIVNVVLCLMYQFWIIDNSKVKKTPLPNSIFEVQQVECPISHQAPTILLYLYNASIIVVAAFYAWRTRNVISSFNENNFTVAAITLITVITIVIVPVIQMISSPEAVFLLIGLGTFLASVLSTLVFAVPKLLVAFGYMQAEDVQNSLKVSAMRTSVTASVATGGSGSGRSGKKSEVSTA</sequence>
<evidence type="ECO:0000256" key="7">
    <source>
        <dbReference type="ARBA" id="ARBA00023180"/>
    </source>
</evidence>
<feature type="transmembrane region" description="Helical" evidence="10">
    <location>
        <begin position="375"/>
        <end position="396"/>
    </location>
</feature>
<evidence type="ECO:0000256" key="4">
    <source>
        <dbReference type="ARBA" id="ARBA00023040"/>
    </source>
</evidence>
<dbReference type="InterPro" id="IPR002455">
    <property type="entry name" value="GPCR3_GABA-B"/>
</dbReference>
<dbReference type="PRINTS" id="PR01176">
    <property type="entry name" value="GABABRECEPTR"/>
</dbReference>
<comment type="caution">
    <text evidence="12">The sequence shown here is derived from an EMBL/GenBank/DDBJ whole genome shotgun (WGS) entry which is preliminary data.</text>
</comment>
<dbReference type="PANTHER" id="PTHR10519">
    <property type="entry name" value="GABA-B RECEPTOR"/>
    <property type="match status" value="1"/>
</dbReference>
<dbReference type="GO" id="GO:0007214">
    <property type="term" value="P:gamma-aminobutyric acid signaling pathway"/>
    <property type="evidence" value="ECO:0007669"/>
    <property type="project" value="TreeGrafter"/>
</dbReference>
<feature type="transmembrane region" description="Helical" evidence="10">
    <location>
        <begin position="186"/>
        <end position="207"/>
    </location>
</feature>
<protein>
    <recommendedName>
        <fullName evidence="11">G-protein coupled receptors family 3 profile domain-containing protein</fullName>
    </recommendedName>
</protein>
<keyword evidence="7" id="KW-0325">Glycoprotein</keyword>